<gene>
    <name evidence="3" type="ORF">SAMN05660313_01261</name>
</gene>
<evidence type="ECO:0000259" key="2">
    <source>
        <dbReference type="Pfam" id="PF13648"/>
    </source>
</evidence>
<keyword evidence="4" id="KW-1185">Reference proteome</keyword>
<dbReference type="OrthoDB" id="1431651at2"/>
<evidence type="ECO:0000313" key="3">
    <source>
        <dbReference type="EMBL" id="SFW36643.1"/>
    </source>
</evidence>
<feature type="domain" description="Lipocalin-like" evidence="2">
    <location>
        <begin position="37"/>
        <end position="131"/>
    </location>
</feature>
<dbReference type="InterPro" id="IPR024311">
    <property type="entry name" value="Lipocalin-like"/>
</dbReference>
<proteinExistence type="predicted"/>
<evidence type="ECO:0000313" key="4">
    <source>
        <dbReference type="Proteomes" id="UP000183257"/>
    </source>
</evidence>
<accession>A0A1K1NMZ9</accession>
<organism evidence="3 4">
    <name type="scientific">Cellulophaga fucicola</name>
    <dbReference type="NCBI Taxonomy" id="76595"/>
    <lineage>
        <taxon>Bacteria</taxon>
        <taxon>Pseudomonadati</taxon>
        <taxon>Bacteroidota</taxon>
        <taxon>Flavobacteriia</taxon>
        <taxon>Flavobacteriales</taxon>
        <taxon>Flavobacteriaceae</taxon>
        <taxon>Cellulophaga</taxon>
    </lineage>
</organism>
<reference evidence="4" key="1">
    <citation type="submission" date="2016-11" db="EMBL/GenBank/DDBJ databases">
        <authorList>
            <person name="Varghese N."/>
            <person name="Submissions S."/>
        </authorList>
    </citation>
    <scope>NUCLEOTIDE SEQUENCE [LARGE SCALE GENOMIC DNA]</scope>
    <source>
        <strain evidence="4">DSM 24786</strain>
    </source>
</reference>
<dbReference type="AlphaFoldDB" id="A0A1K1NMZ9"/>
<sequence length="155" mass="17205">MKKLNLLIGILIFGFTILSCSSDDDNKTEETSKQELLVGKWKKVRIGVVCSSGSETSEEYSACKQNGSITFNADGTYIDIPYVQYNNDCIIDGQTNGTWEFVDNELYIKEIEATSPTKVTLFEVSKNTLKLGGDSDPCDGEDSPSIEYLGYIRIE</sequence>
<dbReference type="Proteomes" id="UP000183257">
    <property type="component" value="Unassembled WGS sequence"/>
</dbReference>
<dbReference type="EMBL" id="FPIY01000002">
    <property type="protein sequence ID" value="SFW36643.1"/>
    <property type="molecule type" value="Genomic_DNA"/>
</dbReference>
<dbReference type="PROSITE" id="PS51257">
    <property type="entry name" value="PROKAR_LIPOPROTEIN"/>
    <property type="match status" value="1"/>
</dbReference>
<dbReference type="STRING" id="76595.SAMN05660313_01261"/>
<feature type="signal peptide" evidence="1">
    <location>
        <begin position="1"/>
        <end position="21"/>
    </location>
</feature>
<name>A0A1K1NMZ9_9FLAO</name>
<keyword evidence="1" id="KW-0732">Signal</keyword>
<feature type="chain" id="PRO_5013221825" evidence="1">
    <location>
        <begin position="22"/>
        <end position="155"/>
    </location>
</feature>
<dbReference type="Pfam" id="PF13648">
    <property type="entry name" value="Lipocalin_4"/>
    <property type="match status" value="1"/>
</dbReference>
<evidence type="ECO:0000256" key="1">
    <source>
        <dbReference type="SAM" id="SignalP"/>
    </source>
</evidence>
<dbReference type="RefSeq" id="WP_072302955.1">
    <property type="nucleotide sequence ID" value="NZ_FPIY01000002.1"/>
</dbReference>
<protein>
    <submittedName>
        <fullName evidence="3">Lipocalin-like domain-containing protein</fullName>
    </submittedName>
</protein>